<organism evidence="1 2">
    <name type="scientific">Azospirillum brasilense</name>
    <dbReference type="NCBI Taxonomy" id="192"/>
    <lineage>
        <taxon>Bacteria</taxon>
        <taxon>Pseudomonadati</taxon>
        <taxon>Pseudomonadota</taxon>
        <taxon>Alphaproteobacteria</taxon>
        <taxon>Rhodospirillales</taxon>
        <taxon>Azospirillaceae</taxon>
        <taxon>Azospirillum</taxon>
    </lineage>
</organism>
<dbReference type="RefSeq" id="WP_149165318.1">
    <property type="nucleotide sequence ID" value="NZ_QOKV01000007.1"/>
</dbReference>
<dbReference type="InterPro" id="IPR003329">
    <property type="entry name" value="Cytidylyl_trans"/>
</dbReference>
<dbReference type="InterPro" id="IPR029044">
    <property type="entry name" value="Nucleotide-diphossugar_trans"/>
</dbReference>
<dbReference type="PANTHER" id="PTHR42866">
    <property type="entry name" value="3-DEOXY-MANNO-OCTULOSONATE CYTIDYLYLTRANSFERASE"/>
    <property type="match status" value="1"/>
</dbReference>
<evidence type="ECO:0000313" key="1">
    <source>
        <dbReference type="EMBL" id="KAA0685588.1"/>
    </source>
</evidence>
<keyword evidence="1" id="KW-0167">Capsid protein</keyword>
<evidence type="ECO:0000313" key="2">
    <source>
        <dbReference type="Proteomes" id="UP000476837"/>
    </source>
</evidence>
<sequence>MSATKATPRVVCISQARMTSTRLPGKVLMEAAGQPLLAHHLGRLARCRTLDALVLATTVNGTDDPVAALAGSFGVPVFRGDEQDVLGRFAGAAAMAGADVVVRVTADCPLIDPALVDRVVTAFLEAAAPLDYLSLDVTRFPRGLDTEVFTRAALDEAAATAAEPAEREHVTAHIYRRPERFRIGAPLAPEDGSVLEQRWCVDEAADLELVRRLLGALLPENPDFGWQDCCNLLRQNPEWADLNGSVRQNTLH</sequence>
<dbReference type="CDD" id="cd02518">
    <property type="entry name" value="GT2_SpsF"/>
    <property type="match status" value="1"/>
</dbReference>
<name>A0A6L3B1J3_AZOBR</name>
<accession>A0A6L3B1J3</accession>
<dbReference type="SUPFAM" id="SSF53448">
    <property type="entry name" value="Nucleotide-diphospho-sugar transferases"/>
    <property type="match status" value="1"/>
</dbReference>
<comment type="caution">
    <text evidence="1">The sequence shown here is derived from an EMBL/GenBank/DDBJ whole genome shotgun (WGS) entry which is preliminary data.</text>
</comment>
<dbReference type="Pfam" id="PF02348">
    <property type="entry name" value="CTP_transf_3"/>
    <property type="match status" value="1"/>
</dbReference>
<dbReference type="Gene3D" id="3.90.550.10">
    <property type="entry name" value="Spore Coat Polysaccharide Biosynthesis Protein SpsA, Chain A"/>
    <property type="match status" value="1"/>
</dbReference>
<dbReference type="AlphaFoldDB" id="A0A6L3B1J3"/>
<dbReference type="GO" id="GO:0005829">
    <property type="term" value="C:cytosol"/>
    <property type="evidence" value="ECO:0007669"/>
    <property type="project" value="TreeGrafter"/>
</dbReference>
<dbReference type="EMBL" id="QOKV01000007">
    <property type="protein sequence ID" value="KAA0685588.1"/>
    <property type="molecule type" value="Genomic_DNA"/>
</dbReference>
<dbReference type="PANTHER" id="PTHR42866:SF1">
    <property type="entry name" value="SPORE COAT POLYSACCHARIDE BIOSYNTHESIS PROTEIN SPSF"/>
    <property type="match status" value="1"/>
</dbReference>
<protein>
    <submittedName>
        <fullName evidence="1">Spore coat protein</fullName>
    </submittedName>
</protein>
<proteinExistence type="predicted"/>
<dbReference type="Proteomes" id="UP000476837">
    <property type="component" value="Unassembled WGS sequence"/>
</dbReference>
<reference evidence="1 2" key="1">
    <citation type="submission" date="2018-07" db="EMBL/GenBank/DDBJ databases">
        <title>Genome sequence of Roseomonas fauriae ATCC 49958.</title>
        <authorList>
            <person name="Sant'Anna F.H."/>
            <person name="Baldani J.I."/>
            <person name="Zilli J.E."/>
            <person name="Reis V.M."/>
            <person name="Hartmann A."/>
            <person name="Cruz L."/>
            <person name="de Souza E.M."/>
            <person name="de Oliveira Pedrosa F."/>
            <person name="Passaglia L.M.P."/>
        </authorList>
    </citation>
    <scope>NUCLEOTIDE SEQUENCE [LARGE SCALE GENOMIC DNA]</scope>
    <source>
        <strain evidence="1 2">ATCC 49958</strain>
    </source>
</reference>
<keyword evidence="1" id="KW-0946">Virion</keyword>
<gene>
    <name evidence="1" type="ORF">DS837_13960</name>
</gene>